<dbReference type="InterPro" id="IPR050280">
    <property type="entry name" value="OMP_Chaperone_SurA"/>
</dbReference>
<evidence type="ECO:0000313" key="8">
    <source>
        <dbReference type="Proteomes" id="UP000183859"/>
    </source>
</evidence>
<keyword evidence="5" id="KW-0697">Rotamase</keyword>
<dbReference type="SUPFAM" id="SSF109998">
    <property type="entry name" value="Triger factor/SurA peptide-binding domain-like"/>
    <property type="match status" value="1"/>
</dbReference>
<dbReference type="InterPro" id="IPR000297">
    <property type="entry name" value="PPIase_PpiC"/>
</dbReference>
<organism evidence="7 8">
    <name type="scientific">Phaeobacter porticola</name>
    <dbReference type="NCBI Taxonomy" id="1844006"/>
    <lineage>
        <taxon>Bacteria</taxon>
        <taxon>Pseudomonadati</taxon>
        <taxon>Pseudomonadota</taxon>
        <taxon>Alphaproteobacteria</taxon>
        <taxon>Rhodobacterales</taxon>
        <taxon>Roseobacteraceae</taxon>
        <taxon>Phaeobacter</taxon>
    </lineage>
</organism>
<evidence type="ECO:0000259" key="6">
    <source>
        <dbReference type="PROSITE" id="PS50198"/>
    </source>
</evidence>
<dbReference type="KEGG" id="php:PhaeoP97_01983"/>
<dbReference type="Gene3D" id="3.10.50.40">
    <property type="match status" value="1"/>
</dbReference>
<evidence type="ECO:0000256" key="4">
    <source>
        <dbReference type="ARBA" id="ARBA00031484"/>
    </source>
</evidence>
<keyword evidence="2" id="KW-0732">Signal</keyword>
<dbReference type="GO" id="GO:0003755">
    <property type="term" value="F:peptidyl-prolyl cis-trans isomerase activity"/>
    <property type="evidence" value="ECO:0007669"/>
    <property type="project" value="UniProtKB-KW"/>
</dbReference>
<dbReference type="PROSITE" id="PS50198">
    <property type="entry name" value="PPIC_PPIASE_2"/>
    <property type="match status" value="1"/>
</dbReference>
<dbReference type="SUPFAM" id="SSF54534">
    <property type="entry name" value="FKBP-like"/>
    <property type="match status" value="1"/>
</dbReference>
<sequence length="421" mass="45176">MQKHLSFRPQGAAPLLQQLTRTTAALAFVAVATLVPAPVVAQGLFAPAVTVNDTVVTNYELQQRARFLTLLRDPGDPLKKAREDLILDRLKLDVLAQAGIEPTEEEIAEGMSELASRANLSLQEFLNVLGQNGVAPETLRDFTRVGIAWREYVAARYLAQARPSEDEIDRAMGLSGSGGVEVLLSELIMPINAQNAPQVEDIAQQVSRISTTGAFSQAAQQYSATATRQSGGRLPWMPLTNLPPQLQQVVLGLRPGEVTAPLPLDGAVALFQLRDLRETSGAAPSYAAIEYAAYYLPGGRTPEALAAGTKVANAIDTCDDLYGVAKDQDPSVLDRETLAPAEIPQDIAIELAKLDPNETSLALTRNNGQTLMLLMLCGRTAEVNAEASRESVGNALTQQRLGAFADSLLEQLKADARISDE</sequence>
<protein>
    <recommendedName>
        <fullName evidence="1">Parvulin-like PPIase</fullName>
    </recommendedName>
    <alternativeName>
        <fullName evidence="3">Peptidyl-prolyl cis-trans isomerase plp</fullName>
    </alternativeName>
    <alternativeName>
        <fullName evidence="4">Rotamase plp</fullName>
    </alternativeName>
</protein>
<dbReference type="STRING" id="1844006.PhaeoP97_01983"/>
<evidence type="ECO:0000256" key="2">
    <source>
        <dbReference type="ARBA" id="ARBA00022729"/>
    </source>
</evidence>
<reference evidence="8" key="1">
    <citation type="submission" date="2016-07" db="EMBL/GenBank/DDBJ databases">
        <title>Phaeobacter portensis sp. nov., a tropodithietic acid producing bacterium isolated from a German harbor.</title>
        <authorList>
            <person name="Freese H.M."/>
            <person name="Bunk B."/>
            <person name="Breider S."/>
            <person name="Brinkhoff T."/>
        </authorList>
    </citation>
    <scope>NUCLEOTIDE SEQUENCE [LARGE SCALE GENOMIC DNA]</scope>
    <source>
        <strain evidence="8">P97</strain>
    </source>
</reference>
<evidence type="ECO:0000256" key="5">
    <source>
        <dbReference type="PROSITE-ProRule" id="PRU00278"/>
    </source>
</evidence>
<keyword evidence="8" id="KW-1185">Reference proteome</keyword>
<evidence type="ECO:0000313" key="7">
    <source>
        <dbReference type="EMBL" id="APG47391.1"/>
    </source>
</evidence>
<dbReference type="OrthoDB" id="9791746at2"/>
<dbReference type="RefSeq" id="WP_072504906.1">
    <property type="nucleotide sequence ID" value="NZ_CP016364.1"/>
</dbReference>
<evidence type="ECO:0000256" key="3">
    <source>
        <dbReference type="ARBA" id="ARBA00030642"/>
    </source>
</evidence>
<dbReference type="AlphaFoldDB" id="A0A1L3I5S3"/>
<dbReference type="Gene3D" id="1.10.4030.10">
    <property type="entry name" value="Porin chaperone SurA, peptide-binding domain"/>
    <property type="match status" value="1"/>
</dbReference>
<evidence type="ECO:0000256" key="1">
    <source>
        <dbReference type="ARBA" id="ARBA00018370"/>
    </source>
</evidence>
<gene>
    <name evidence="7" type="ORF">PhaeoP97_01983</name>
</gene>
<keyword evidence="5" id="KW-0413">Isomerase</keyword>
<dbReference type="PANTHER" id="PTHR47637:SF1">
    <property type="entry name" value="CHAPERONE SURA"/>
    <property type="match status" value="1"/>
</dbReference>
<dbReference type="Proteomes" id="UP000183859">
    <property type="component" value="Chromosome"/>
</dbReference>
<proteinExistence type="predicted"/>
<feature type="domain" description="PpiC" evidence="6">
    <location>
        <begin position="179"/>
        <end position="275"/>
    </location>
</feature>
<dbReference type="EMBL" id="CP016364">
    <property type="protein sequence ID" value="APG47391.1"/>
    <property type="molecule type" value="Genomic_DNA"/>
</dbReference>
<dbReference type="Pfam" id="PF00639">
    <property type="entry name" value="Rotamase"/>
    <property type="match status" value="1"/>
</dbReference>
<dbReference type="InterPro" id="IPR046357">
    <property type="entry name" value="PPIase_dom_sf"/>
</dbReference>
<accession>A0A1L3I5S3</accession>
<name>A0A1L3I5S3_9RHOB</name>
<dbReference type="InterPro" id="IPR027304">
    <property type="entry name" value="Trigger_fact/SurA_dom_sf"/>
</dbReference>
<dbReference type="PANTHER" id="PTHR47637">
    <property type="entry name" value="CHAPERONE SURA"/>
    <property type="match status" value="1"/>
</dbReference>